<dbReference type="InterPro" id="IPR027417">
    <property type="entry name" value="P-loop_NTPase"/>
</dbReference>
<dbReference type="Pfam" id="PF00931">
    <property type="entry name" value="NB-ARC"/>
    <property type="match status" value="1"/>
</dbReference>
<name>A0ABV4Y1B1_9CYAN</name>
<evidence type="ECO:0000313" key="3">
    <source>
        <dbReference type="EMBL" id="MFB2897726.1"/>
    </source>
</evidence>
<gene>
    <name evidence="3" type="ORF">ACE1CI_32815</name>
</gene>
<keyword evidence="3" id="KW-0547">Nucleotide-binding</keyword>
<organism evidence="3 4">
    <name type="scientific">Floridaenema flaviceps BLCC-F50</name>
    <dbReference type="NCBI Taxonomy" id="3153642"/>
    <lineage>
        <taxon>Bacteria</taxon>
        <taxon>Bacillati</taxon>
        <taxon>Cyanobacteriota</taxon>
        <taxon>Cyanophyceae</taxon>
        <taxon>Oscillatoriophycideae</taxon>
        <taxon>Aerosakkonematales</taxon>
        <taxon>Aerosakkonemataceae</taxon>
        <taxon>Floridanema</taxon>
        <taxon>Floridanema flaviceps</taxon>
    </lineage>
</organism>
<dbReference type="InterPro" id="IPR058651">
    <property type="entry name" value="HTH_VMAP-M9"/>
</dbReference>
<dbReference type="Pfam" id="PF26355">
    <property type="entry name" value="HTH_VMAP-M9"/>
    <property type="match status" value="1"/>
</dbReference>
<comment type="caution">
    <text evidence="3">The sequence shown here is derived from an EMBL/GenBank/DDBJ whole genome shotgun (WGS) entry which is preliminary data.</text>
</comment>
<keyword evidence="3" id="KW-0067">ATP-binding</keyword>
<dbReference type="EMBL" id="JBHFNR010000263">
    <property type="protein sequence ID" value="MFB2897726.1"/>
    <property type="molecule type" value="Genomic_DNA"/>
</dbReference>
<dbReference type="Gene3D" id="3.40.50.300">
    <property type="entry name" value="P-loop containing nucleotide triphosphate hydrolases"/>
    <property type="match status" value="1"/>
</dbReference>
<dbReference type="RefSeq" id="WP_413267337.1">
    <property type="nucleotide sequence ID" value="NZ_JBHFNR010000263.1"/>
</dbReference>
<keyword evidence="4" id="KW-1185">Reference proteome</keyword>
<evidence type="ECO:0000259" key="1">
    <source>
        <dbReference type="Pfam" id="PF00931"/>
    </source>
</evidence>
<evidence type="ECO:0000313" key="4">
    <source>
        <dbReference type="Proteomes" id="UP001576784"/>
    </source>
</evidence>
<feature type="domain" description="NB-ARC" evidence="1">
    <location>
        <begin position="147"/>
        <end position="248"/>
    </location>
</feature>
<feature type="domain" description="vWA-MoxR associated protein N-terminal HTH" evidence="2">
    <location>
        <begin position="1"/>
        <end position="83"/>
    </location>
</feature>
<dbReference type="SUPFAM" id="SSF52540">
    <property type="entry name" value="P-loop containing nucleoside triphosphate hydrolases"/>
    <property type="match status" value="1"/>
</dbReference>
<dbReference type="Proteomes" id="UP001576784">
    <property type="component" value="Unassembled WGS sequence"/>
</dbReference>
<dbReference type="PRINTS" id="PR00364">
    <property type="entry name" value="DISEASERSIST"/>
</dbReference>
<sequence>MNVTEVLQFVDRLVFEHTGKHLDNVQRAVVEGTWQGKTYSEIGEENHFHKNHASDVGAELWKLLSEALGEDIKKTNFHSTFHRLKILSSQNQNICHVSGNNYNFNYPAPRLYNSTQDERENLTNNLSKSINRDLTLAPQIINFYNRETELKTLFNWIFKQNIRLISVLGLSGIGKTTLVKRFVDQHLQQFEVIIWKSLKFPKPLELFCNDLLNVCQQEAKETIDDKLKQLFNVFNEKKCLIILDDVQNIFASGELAGQYQTEYKDYQNFFTMITETEHQSNVILISQEQCAEMECLDEELYPLKCLELPGLYDVEIIRNMGLKDSSIALANHEESWLKLINLYEGNWFYLKSIIMLINKNYDGQVADFLAENTLHITNEMQSHFRKIFNHLSPREQEIVLQLSKFDRPISREDLRQSLNLTSVDFNNGLQSLQQRYLVTKIKEDKILFKLSLVFKEWARI</sequence>
<evidence type="ECO:0000259" key="2">
    <source>
        <dbReference type="Pfam" id="PF26355"/>
    </source>
</evidence>
<accession>A0ABV4Y1B1</accession>
<protein>
    <submittedName>
        <fullName evidence="3">ATP-binding protein</fullName>
    </submittedName>
</protein>
<dbReference type="InterPro" id="IPR002182">
    <property type="entry name" value="NB-ARC"/>
</dbReference>
<proteinExistence type="predicted"/>
<dbReference type="GO" id="GO:0005524">
    <property type="term" value="F:ATP binding"/>
    <property type="evidence" value="ECO:0007669"/>
    <property type="project" value="UniProtKB-KW"/>
</dbReference>
<reference evidence="3 4" key="1">
    <citation type="submission" date="2024-09" db="EMBL/GenBank/DDBJ databases">
        <title>Floridaenema gen nov. (Aerosakkonemataceae, Aerosakkonematales ord. nov., Cyanobacteria) from benthic tropical and subtropical fresh waters, with the description of four new species.</title>
        <authorList>
            <person name="Moretto J.A."/>
            <person name="Berthold D.E."/>
            <person name="Lefler F.W."/>
            <person name="Huang I.-S."/>
            <person name="Laughinghouse H. IV."/>
        </authorList>
    </citation>
    <scope>NUCLEOTIDE SEQUENCE [LARGE SCALE GENOMIC DNA]</scope>
    <source>
        <strain evidence="3 4">BLCC-F50</strain>
    </source>
</reference>